<evidence type="ECO:0000313" key="1">
    <source>
        <dbReference type="EMBL" id="BBO79887.1"/>
    </source>
</evidence>
<name>A0A5K7ZIV1_9BACT</name>
<dbReference type="EMBL" id="AP021876">
    <property type="protein sequence ID" value="BBO79887.1"/>
    <property type="molecule type" value="Genomic_DNA"/>
</dbReference>
<evidence type="ECO:0000313" key="2">
    <source>
        <dbReference type="Proteomes" id="UP000425960"/>
    </source>
</evidence>
<dbReference type="AlphaFoldDB" id="A0A5K7ZIV1"/>
<reference evidence="1 2" key="1">
    <citation type="submission" date="2019-11" db="EMBL/GenBank/DDBJ databases">
        <title>Comparative genomics of hydrocarbon-degrading Desulfosarcina strains.</title>
        <authorList>
            <person name="Watanabe M."/>
            <person name="Kojima H."/>
            <person name="Fukui M."/>
        </authorList>
    </citation>
    <scope>NUCLEOTIDE SEQUENCE [LARGE SCALE GENOMIC DNA]</scope>
    <source>
        <strain evidence="1 2">28bB2T</strain>
    </source>
</reference>
<gene>
    <name evidence="1" type="ORF">DSCO28_04530</name>
</gene>
<organism evidence="1 2">
    <name type="scientific">Desulfosarcina ovata subsp. sediminis</name>
    <dbReference type="NCBI Taxonomy" id="885957"/>
    <lineage>
        <taxon>Bacteria</taxon>
        <taxon>Pseudomonadati</taxon>
        <taxon>Thermodesulfobacteriota</taxon>
        <taxon>Desulfobacteria</taxon>
        <taxon>Desulfobacterales</taxon>
        <taxon>Desulfosarcinaceae</taxon>
        <taxon>Desulfosarcina</taxon>
    </lineage>
</organism>
<sequence>MAKKKSSFLSFDRLKKVINISNVIKPIPETRLRHFIPIGAIRNRYPHGSPFLKPEALPSKKGT</sequence>
<protein>
    <submittedName>
        <fullName evidence="1">Uncharacterized protein</fullName>
    </submittedName>
</protein>
<dbReference type="KEGG" id="dov:DSCO28_04530"/>
<proteinExistence type="predicted"/>
<dbReference type="Proteomes" id="UP000425960">
    <property type="component" value="Chromosome"/>
</dbReference>
<accession>A0A5K7ZIV1</accession>